<protein>
    <recommendedName>
        <fullName evidence="7">Mitochondrial genome maintenance exonuclease 1</fullName>
        <ecNumber evidence="7">3.1.-.-</ecNumber>
    </recommendedName>
</protein>
<dbReference type="OMA" id="DCVAKYQ"/>
<dbReference type="GeneID" id="115055091"/>
<evidence type="ECO:0000256" key="3">
    <source>
        <dbReference type="ARBA" id="ARBA00022801"/>
    </source>
</evidence>
<dbReference type="Proteomes" id="UP000472264">
    <property type="component" value="Chromosome 15"/>
</dbReference>
<dbReference type="RefSeq" id="XP_029376413.1">
    <property type="nucleotide sequence ID" value="XM_029520553.1"/>
</dbReference>
<keyword evidence="5 7" id="KW-0496">Mitochondrion</keyword>
<evidence type="ECO:0000313" key="10">
    <source>
        <dbReference type="Ensembl" id="ENSENLP00000038183.1"/>
    </source>
</evidence>
<comment type="function">
    <text evidence="7">Metal-dependent single-stranded DNA (ssDNA) exonuclease involved in mitochondrial genome maintenance. Has preference for 5'-3' exonuclease activity. Necessary for maintenance of proper 7S DNA levels. Probably involved in mitochondrial DNA (mtDNA) repair.</text>
</comment>
<feature type="region of interest" description="Disordered" evidence="8">
    <location>
        <begin position="75"/>
        <end position="105"/>
    </location>
</feature>
<dbReference type="InParanoid" id="A0A665W319"/>
<comment type="similarity">
    <text evidence="7">Belongs to the MGME1 family.</text>
</comment>
<dbReference type="Gene3D" id="3.90.320.10">
    <property type="match status" value="1"/>
</dbReference>
<evidence type="ECO:0000256" key="8">
    <source>
        <dbReference type="SAM" id="MobiDB-lite"/>
    </source>
</evidence>
<dbReference type="PANTHER" id="PTHR31340">
    <property type="entry name" value="MITOCHONDRIAL GENOME MAINTENANCE EXONUCLEASE 1"/>
    <property type="match status" value="1"/>
</dbReference>
<sequence length="346" mass="39307">MLVFKRMWFVRGASLPVRTLFTGYRLSSPKRRSPYNFSNSERYSALVKSVMSFRVSSQNPESLLAEDDHLYGPVIASPPSSKSSGTAKPEATHPFLNSSKTPETEEPVLGFPARILLNREQGRTLVPSVSRILQQTLSPEQIFHLERWKRRMIAELGEDGFQEYSQNLFRQGKRFHSVLEDFLTLGATWKDKSPAETPEDSPEVQGYMQSVSHILEDISAVRAIESTVQHDALNYLGIVDCVARYRGVLCVIDWKTSEKPKPFLGNTYDNPIQVAAYTGALNSDGNYKYQVENGLIVVAYKDGSPAHAHQLNSELLLEYWKKWLLRLEEFKSQRSNHVTSAFSEKR</sequence>
<evidence type="ECO:0000256" key="1">
    <source>
        <dbReference type="ARBA" id="ARBA00022722"/>
    </source>
</evidence>
<dbReference type="GO" id="GO:0043504">
    <property type="term" value="P:mitochondrial DNA repair"/>
    <property type="evidence" value="ECO:0007669"/>
    <property type="project" value="UniProtKB-UniRule"/>
</dbReference>
<proteinExistence type="inferred from homology"/>
<feature type="active site" evidence="7">
    <location>
        <position position="255"/>
    </location>
</feature>
<keyword evidence="4 7" id="KW-0269">Exonuclease</keyword>
<dbReference type="EC" id="3.1.-.-" evidence="7"/>
<evidence type="ECO:0000256" key="5">
    <source>
        <dbReference type="ARBA" id="ARBA00023128"/>
    </source>
</evidence>
<evidence type="ECO:0000256" key="2">
    <source>
        <dbReference type="ARBA" id="ARBA00022763"/>
    </source>
</evidence>
<gene>
    <name evidence="10" type="primary">mgme1</name>
    <name evidence="7" type="synonym">MGME1</name>
</gene>
<comment type="subcellular location">
    <subcellularLocation>
        <location evidence="7">Mitochondrion</location>
    </subcellularLocation>
</comment>
<name>A0A665W319_ECHNA</name>
<keyword evidence="1 7" id="KW-0540">Nuclease</keyword>
<dbReference type="OrthoDB" id="5777131at2759"/>
<feature type="domain" description="PD-(D/E)XK endonuclease-like" evidence="9">
    <location>
        <begin position="147"/>
        <end position="300"/>
    </location>
</feature>
<accession>A0A665W319</accession>
<evidence type="ECO:0000313" key="11">
    <source>
        <dbReference type="Proteomes" id="UP000472264"/>
    </source>
</evidence>
<dbReference type="FunFam" id="3.90.320.10:FF:000005">
    <property type="entry name" value="Mitochondrial genome maintenance exonuclease 1"/>
    <property type="match status" value="1"/>
</dbReference>
<dbReference type="GO" id="GO:0008297">
    <property type="term" value="F:single-stranded DNA exodeoxyribonuclease activity"/>
    <property type="evidence" value="ECO:0007669"/>
    <property type="project" value="UniProtKB-UniRule"/>
</dbReference>
<feature type="active site" evidence="7">
    <location>
        <position position="253"/>
    </location>
</feature>
<dbReference type="GO" id="GO:0006264">
    <property type="term" value="P:mitochondrial DNA replication"/>
    <property type="evidence" value="ECO:0007669"/>
    <property type="project" value="TreeGrafter"/>
</dbReference>
<organism evidence="10 11">
    <name type="scientific">Echeneis naucrates</name>
    <name type="common">Live sharksucker</name>
    <dbReference type="NCBI Taxonomy" id="173247"/>
    <lineage>
        <taxon>Eukaryota</taxon>
        <taxon>Metazoa</taxon>
        <taxon>Chordata</taxon>
        <taxon>Craniata</taxon>
        <taxon>Vertebrata</taxon>
        <taxon>Euteleostomi</taxon>
        <taxon>Actinopterygii</taxon>
        <taxon>Neopterygii</taxon>
        <taxon>Teleostei</taxon>
        <taxon>Neoteleostei</taxon>
        <taxon>Acanthomorphata</taxon>
        <taxon>Carangaria</taxon>
        <taxon>Carangiformes</taxon>
        <taxon>Echeneidae</taxon>
        <taxon>Echeneis</taxon>
    </lineage>
</organism>
<dbReference type="GO" id="GO:0005739">
    <property type="term" value="C:mitochondrion"/>
    <property type="evidence" value="ECO:0007669"/>
    <property type="project" value="UniProtKB-SubCell"/>
</dbReference>
<dbReference type="Ensembl" id="ENSENLT00000039200.1">
    <property type="protein sequence ID" value="ENSENLP00000038183.1"/>
    <property type="gene ID" value="ENSENLG00000016524.1"/>
</dbReference>
<evidence type="ECO:0000256" key="7">
    <source>
        <dbReference type="HAMAP-Rule" id="MF_03030"/>
    </source>
</evidence>
<dbReference type="InterPro" id="IPR038726">
    <property type="entry name" value="PDDEXK_AddAB-type"/>
</dbReference>
<dbReference type="PANTHER" id="PTHR31340:SF3">
    <property type="entry name" value="MITOCHONDRIAL GENOME MAINTENANCE EXONUCLEASE 1"/>
    <property type="match status" value="1"/>
</dbReference>
<dbReference type="AlphaFoldDB" id="A0A665W319"/>
<keyword evidence="6" id="KW-0234">DNA repair</keyword>
<keyword evidence="3 7" id="KW-0378">Hydrolase</keyword>
<dbReference type="Pfam" id="PF12705">
    <property type="entry name" value="PDDEXK_1"/>
    <property type="match status" value="1"/>
</dbReference>
<evidence type="ECO:0000256" key="4">
    <source>
        <dbReference type="ARBA" id="ARBA00022839"/>
    </source>
</evidence>
<keyword evidence="11" id="KW-1185">Reference proteome</keyword>
<evidence type="ECO:0000259" key="9">
    <source>
        <dbReference type="Pfam" id="PF12705"/>
    </source>
</evidence>
<dbReference type="InterPro" id="IPR011604">
    <property type="entry name" value="PDDEXK-like_dom_sf"/>
</dbReference>
<reference evidence="10" key="1">
    <citation type="submission" date="2021-04" db="EMBL/GenBank/DDBJ databases">
        <authorList>
            <consortium name="Wellcome Sanger Institute Data Sharing"/>
        </authorList>
    </citation>
    <scope>NUCLEOTIDE SEQUENCE [LARGE SCALE GENOMIC DNA]</scope>
</reference>
<dbReference type="CTD" id="92667"/>
<reference evidence="10" key="2">
    <citation type="submission" date="2025-08" db="UniProtKB">
        <authorList>
            <consortium name="Ensembl"/>
        </authorList>
    </citation>
    <scope>IDENTIFICATION</scope>
</reference>
<feature type="active site" evidence="7">
    <location>
        <position position="240"/>
    </location>
</feature>
<dbReference type="HAMAP" id="MF_03030">
    <property type="entry name" value="MGME1"/>
    <property type="match status" value="1"/>
</dbReference>
<evidence type="ECO:0000256" key="6">
    <source>
        <dbReference type="ARBA" id="ARBA00023204"/>
    </source>
</evidence>
<reference evidence="10" key="3">
    <citation type="submission" date="2025-09" db="UniProtKB">
        <authorList>
            <consortium name="Ensembl"/>
        </authorList>
    </citation>
    <scope>IDENTIFICATION</scope>
</reference>
<keyword evidence="2" id="KW-0227">DNA damage</keyword>